<proteinExistence type="predicted"/>
<gene>
    <name evidence="1" type="ORF">EWV92_03300</name>
</gene>
<protein>
    <submittedName>
        <fullName evidence="1">Uncharacterized protein</fullName>
    </submittedName>
</protein>
<dbReference type="EMBL" id="SFBI01000036">
    <property type="protein sequence ID" value="TRU41467.1"/>
    <property type="molecule type" value="Genomic_DNA"/>
</dbReference>
<sequence>MALLDFARFCTINFAYGIVKCLSDKTFRATLTGSSRFCVISLTYNMIDQSLCPLCLCGSLHPLARSNVS</sequence>
<reference evidence="1 2" key="1">
    <citation type="submission" date="2019-01" db="EMBL/GenBank/DDBJ databases">
        <title>Coherence of Microcystis species and biogeography revealed through population genomics.</title>
        <authorList>
            <person name="Perez-Carrascal O.M."/>
            <person name="Terrat Y."/>
            <person name="Giani A."/>
            <person name="Fortin N."/>
            <person name="Tromas N."/>
            <person name="Shapiro B.J."/>
        </authorList>
    </citation>
    <scope>NUCLEOTIDE SEQUENCE [LARGE SCALE GENOMIC DNA]</scope>
    <source>
        <strain evidence="1">Ma_MB_S_20031200_S102</strain>
    </source>
</reference>
<dbReference type="Proteomes" id="UP000317708">
    <property type="component" value="Unassembled WGS sequence"/>
</dbReference>
<organism evidence="1 2">
    <name type="scientific">Microcystis aeruginosa Ma_MB_S_20031200_S102</name>
    <dbReference type="NCBI Taxonomy" id="2486254"/>
    <lineage>
        <taxon>Bacteria</taxon>
        <taxon>Bacillati</taxon>
        <taxon>Cyanobacteriota</taxon>
        <taxon>Cyanophyceae</taxon>
        <taxon>Oscillatoriophycideae</taxon>
        <taxon>Chroococcales</taxon>
        <taxon>Microcystaceae</taxon>
        <taxon>Microcystis</taxon>
    </lineage>
</organism>
<comment type="caution">
    <text evidence="1">The sequence shown here is derived from an EMBL/GenBank/DDBJ whole genome shotgun (WGS) entry which is preliminary data.</text>
</comment>
<accession>A0A552F433</accession>
<evidence type="ECO:0000313" key="2">
    <source>
        <dbReference type="Proteomes" id="UP000317708"/>
    </source>
</evidence>
<name>A0A552F433_MICAE</name>
<dbReference type="AlphaFoldDB" id="A0A552F433"/>
<evidence type="ECO:0000313" key="1">
    <source>
        <dbReference type="EMBL" id="TRU41467.1"/>
    </source>
</evidence>